<evidence type="ECO:0000313" key="16">
    <source>
        <dbReference type="Proteomes" id="UP000388235"/>
    </source>
</evidence>
<dbReference type="SMART" id="SM00490">
    <property type="entry name" value="HELICc"/>
    <property type="match status" value="1"/>
</dbReference>
<accession>A0A5Q2Q9B3</accession>
<organism evidence="15 16">
    <name type="scientific">Litorivicinus lipolyticus</name>
    <dbReference type="NCBI Taxonomy" id="418701"/>
    <lineage>
        <taxon>Bacteria</taxon>
        <taxon>Pseudomonadati</taxon>
        <taxon>Pseudomonadota</taxon>
        <taxon>Gammaproteobacteria</taxon>
        <taxon>Oceanospirillales</taxon>
        <taxon>Litorivicinaceae</taxon>
        <taxon>Litorivicinus</taxon>
    </lineage>
</organism>
<dbReference type="CDD" id="cd12499">
    <property type="entry name" value="RRM_EcCsdA_like"/>
    <property type="match status" value="1"/>
</dbReference>
<keyword evidence="16" id="KW-1185">Reference proteome</keyword>
<dbReference type="GO" id="GO:0005840">
    <property type="term" value="C:ribosome"/>
    <property type="evidence" value="ECO:0007669"/>
    <property type="project" value="TreeGrafter"/>
</dbReference>
<evidence type="ECO:0000256" key="6">
    <source>
        <dbReference type="ARBA" id="ARBA00022884"/>
    </source>
</evidence>
<evidence type="ECO:0000256" key="9">
    <source>
        <dbReference type="HAMAP-Rule" id="MF_00964"/>
    </source>
</evidence>
<evidence type="ECO:0000256" key="3">
    <source>
        <dbReference type="ARBA" id="ARBA00022801"/>
    </source>
</evidence>
<feature type="short sequence motif" description="Q motif" evidence="10">
    <location>
        <begin position="5"/>
        <end position="33"/>
    </location>
</feature>
<feature type="domain" description="Helicase ATP-binding" evidence="12">
    <location>
        <begin position="36"/>
        <end position="207"/>
    </location>
</feature>
<dbReference type="Gene3D" id="3.30.70.330">
    <property type="match status" value="1"/>
</dbReference>
<dbReference type="InterPro" id="IPR014014">
    <property type="entry name" value="RNA_helicase_DEAD_Q_motif"/>
</dbReference>
<dbReference type="AlphaFoldDB" id="A0A5Q2Q9B3"/>
<dbReference type="InterPro" id="IPR057325">
    <property type="entry name" value="DeaD_dimer"/>
</dbReference>
<sequence length="628" mass="70203">MTTEITFADLALPTAILENLTRIGYEKPSAIQAASIPLLLAGEDLLGTAQTGTGKTAAFALPALALIDPNSSDTQVLVLTPTRELAIQVAEAFQTYSQGMRGFHVLPIYGGQPMSGQLRGLRRGVQVVVGTPGRVMDHLRRGTLKLDNLREVILDEADEMLRMGFIDDVTWILEHAPKERQVALFSATMPRPIRRLAEQYLTNPKEISIQAQSSVVDKIDQAYWLVSGVNKLDALTRILEVETFDGLVMFVRTKNQTIEMAQKLEARGYSAKAINGDMTQKLREQTIGELKSGTIDILVATDVAARGIDVPRITHVINYDIPIDPEAYVHRIGRTGRAGRSGKAILFVAPRERRLLRSIENLTKTRIQAMDIPTRDQVSEKRINDFKSQIGEALEHPKLSFFQQMVTDYLEESGVELLDLAAALACLGQKDKLLLTDERPERAERQERAPRDRGDRPAPFSERTEWHEKQRERRVHDDSGMGFYRISVGYQHSVRPGDIVGALVNEADIDKASIGRIQLFDDFSVVQMPVGMPDNLLSHLKRLKIRGQSIVINPIDVSEVPEQKRPPRSDKPRGDRPYGDKPRGDRPHGDKGGYRGDKERSKSGFKHRKSNDSGFDPARAPKKRPSRD</sequence>
<dbReference type="GO" id="GO:0006401">
    <property type="term" value="P:RNA catabolic process"/>
    <property type="evidence" value="ECO:0007669"/>
    <property type="project" value="UniProtKB-UniRule"/>
</dbReference>
<dbReference type="InterPro" id="IPR014001">
    <property type="entry name" value="Helicase_ATP-bd"/>
</dbReference>
<keyword evidence="6 9" id="KW-0694">RNA-binding</keyword>
<gene>
    <name evidence="9" type="primary">deaD</name>
    <name evidence="9" type="synonym">csdA</name>
    <name evidence="15" type="ORF">GH975_02545</name>
</gene>
<dbReference type="RefSeq" id="WP_153713008.1">
    <property type="nucleotide sequence ID" value="NZ_CP045871.1"/>
</dbReference>
<dbReference type="PROSITE" id="PS00039">
    <property type="entry name" value="DEAD_ATP_HELICASE"/>
    <property type="match status" value="1"/>
</dbReference>
<dbReference type="GO" id="GO:0005524">
    <property type="term" value="F:ATP binding"/>
    <property type="evidence" value="ECO:0007669"/>
    <property type="project" value="UniProtKB-UniRule"/>
</dbReference>
<dbReference type="GO" id="GO:0003724">
    <property type="term" value="F:RNA helicase activity"/>
    <property type="evidence" value="ECO:0007669"/>
    <property type="project" value="UniProtKB-UniRule"/>
</dbReference>
<dbReference type="Pfam" id="PF00271">
    <property type="entry name" value="Helicase_C"/>
    <property type="match status" value="1"/>
</dbReference>
<keyword evidence="1 9" id="KW-0963">Cytoplasm</keyword>
<dbReference type="GO" id="GO:0070417">
    <property type="term" value="P:cellular response to cold"/>
    <property type="evidence" value="ECO:0007669"/>
    <property type="project" value="InterPro"/>
</dbReference>
<dbReference type="GO" id="GO:0016887">
    <property type="term" value="F:ATP hydrolysis activity"/>
    <property type="evidence" value="ECO:0007669"/>
    <property type="project" value="RHEA"/>
</dbReference>
<dbReference type="InterPro" id="IPR044742">
    <property type="entry name" value="DEAD/DEAH_RhlB"/>
</dbReference>
<dbReference type="GO" id="GO:0033592">
    <property type="term" value="F:RNA strand annealing activity"/>
    <property type="evidence" value="ECO:0007669"/>
    <property type="project" value="TreeGrafter"/>
</dbReference>
<feature type="region of interest" description="Disordered" evidence="11">
    <location>
        <begin position="556"/>
        <end position="628"/>
    </location>
</feature>
<dbReference type="CDD" id="cd18787">
    <property type="entry name" value="SF2_C_DEAD"/>
    <property type="match status" value="1"/>
</dbReference>
<keyword evidence="4 9" id="KW-0347">Helicase</keyword>
<dbReference type="InterPro" id="IPR001650">
    <property type="entry name" value="Helicase_C-like"/>
</dbReference>
<evidence type="ECO:0000259" key="12">
    <source>
        <dbReference type="PROSITE" id="PS51192"/>
    </source>
</evidence>
<dbReference type="OrthoDB" id="9808889at2"/>
<dbReference type="PROSITE" id="PS51195">
    <property type="entry name" value="Q_MOTIF"/>
    <property type="match status" value="1"/>
</dbReference>
<dbReference type="Pfam" id="PF00270">
    <property type="entry name" value="DEAD"/>
    <property type="match status" value="1"/>
</dbReference>
<dbReference type="InterPro" id="IPR011545">
    <property type="entry name" value="DEAD/DEAH_box_helicase_dom"/>
</dbReference>
<dbReference type="SUPFAM" id="SSF52540">
    <property type="entry name" value="P-loop containing nucleoside triphosphate hydrolases"/>
    <property type="match status" value="1"/>
</dbReference>
<comment type="similarity">
    <text evidence="9">Belongs to the DEAD box helicase family. DeaD/CsdA subfamily.</text>
</comment>
<dbReference type="FunFam" id="3.40.50.300:FF:000108">
    <property type="entry name" value="ATP-dependent RNA helicase RhlE"/>
    <property type="match status" value="1"/>
</dbReference>
<dbReference type="InterPro" id="IPR034415">
    <property type="entry name" value="CsdA_RRM"/>
</dbReference>
<keyword evidence="7 9" id="KW-0346">Stress response</keyword>
<evidence type="ECO:0000256" key="4">
    <source>
        <dbReference type="ARBA" id="ARBA00022806"/>
    </source>
</evidence>
<feature type="compositionally biased region" description="Basic and acidic residues" evidence="11">
    <location>
        <begin position="561"/>
        <end position="602"/>
    </location>
</feature>
<evidence type="ECO:0000313" key="15">
    <source>
        <dbReference type="EMBL" id="QGG79504.1"/>
    </source>
</evidence>
<dbReference type="InterPro" id="IPR000629">
    <property type="entry name" value="RNA-helicase_DEAD-box_CS"/>
</dbReference>
<evidence type="ECO:0000256" key="10">
    <source>
        <dbReference type="PROSITE-ProRule" id="PRU00552"/>
    </source>
</evidence>
<dbReference type="InterPro" id="IPR028618">
    <property type="entry name" value="DEAD_helicase_DeaD"/>
</dbReference>
<dbReference type="Proteomes" id="UP000388235">
    <property type="component" value="Chromosome"/>
</dbReference>
<dbReference type="EC" id="3.6.4.13" evidence="9"/>
<name>A0A5Q2Q9B3_9GAMM</name>
<dbReference type="InterPro" id="IPR050547">
    <property type="entry name" value="DEAD_box_RNA_helicases"/>
</dbReference>
<dbReference type="PROSITE" id="PS51194">
    <property type="entry name" value="HELICASE_CTER"/>
    <property type="match status" value="1"/>
</dbReference>
<comment type="subcellular location">
    <subcellularLocation>
        <location evidence="9">Cytoplasm</location>
    </subcellularLocation>
</comment>
<reference evidence="15 16" key="1">
    <citation type="submission" date="2019-11" db="EMBL/GenBank/DDBJ databases">
        <authorList>
            <person name="Khan S.A."/>
            <person name="Jeon C.O."/>
            <person name="Chun B.H."/>
        </authorList>
    </citation>
    <scope>NUCLEOTIDE SEQUENCE [LARGE SCALE GENOMIC DNA]</scope>
    <source>
        <strain evidence="15 16">IMCC 1097</strain>
    </source>
</reference>
<dbReference type="InterPro" id="IPR005580">
    <property type="entry name" value="DbpA/CsdA_RNA-bd_dom"/>
</dbReference>
<dbReference type="PROSITE" id="PS51192">
    <property type="entry name" value="HELICASE_ATP_BIND_1"/>
    <property type="match status" value="1"/>
</dbReference>
<proteinExistence type="inferred from homology"/>
<dbReference type="HAMAP" id="MF_00964">
    <property type="entry name" value="DEAD_helicase_DeaD"/>
    <property type="match status" value="1"/>
</dbReference>
<evidence type="ECO:0000259" key="14">
    <source>
        <dbReference type="PROSITE" id="PS51195"/>
    </source>
</evidence>
<protein>
    <recommendedName>
        <fullName evidence="9">ATP-dependent RNA helicase DeaD</fullName>
        <ecNumber evidence="9">3.6.4.13</ecNumber>
    </recommendedName>
    <alternativeName>
        <fullName evidence="9">Cold-shock DEAD box protein A</fullName>
    </alternativeName>
</protein>
<evidence type="ECO:0000256" key="5">
    <source>
        <dbReference type="ARBA" id="ARBA00022840"/>
    </source>
</evidence>
<comment type="catalytic activity">
    <reaction evidence="8 9">
        <text>ATP + H2O = ADP + phosphate + H(+)</text>
        <dbReference type="Rhea" id="RHEA:13065"/>
        <dbReference type="ChEBI" id="CHEBI:15377"/>
        <dbReference type="ChEBI" id="CHEBI:15378"/>
        <dbReference type="ChEBI" id="CHEBI:30616"/>
        <dbReference type="ChEBI" id="CHEBI:43474"/>
        <dbReference type="ChEBI" id="CHEBI:456216"/>
        <dbReference type="EC" id="3.6.4.13"/>
    </reaction>
</comment>
<dbReference type="InterPro" id="IPR012677">
    <property type="entry name" value="Nucleotide-bd_a/b_plait_sf"/>
</dbReference>
<comment type="function">
    <text evidence="9">DEAD-box RNA helicase involved in various cellular processes at low temperature, including ribosome biogenesis, mRNA degradation and translation initiation.</text>
</comment>
<evidence type="ECO:0000256" key="8">
    <source>
        <dbReference type="ARBA" id="ARBA00047984"/>
    </source>
</evidence>
<keyword evidence="3 9" id="KW-0378">Hydrolase</keyword>
<feature type="domain" description="DEAD-box RNA helicase Q" evidence="14">
    <location>
        <begin position="5"/>
        <end position="33"/>
    </location>
</feature>
<dbReference type="InterPro" id="IPR027417">
    <property type="entry name" value="P-loop_NTPase"/>
</dbReference>
<dbReference type="EMBL" id="CP045871">
    <property type="protein sequence ID" value="QGG79504.1"/>
    <property type="molecule type" value="Genomic_DNA"/>
</dbReference>
<dbReference type="PANTHER" id="PTHR47963">
    <property type="entry name" value="DEAD-BOX ATP-DEPENDENT RNA HELICASE 47, MITOCHONDRIAL"/>
    <property type="match status" value="1"/>
</dbReference>
<dbReference type="Pfam" id="PF03880">
    <property type="entry name" value="DbpA"/>
    <property type="match status" value="1"/>
</dbReference>
<dbReference type="SMART" id="SM00487">
    <property type="entry name" value="DEXDc"/>
    <property type="match status" value="1"/>
</dbReference>
<evidence type="ECO:0000256" key="1">
    <source>
        <dbReference type="ARBA" id="ARBA00022490"/>
    </source>
</evidence>
<evidence type="ECO:0000256" key="11">
    <source>
        <dbReference type="SAM" id="MobiDB-lite"/>
    </source>
</evidence>
<dbReference type="KEGG" id="llp:GH975_02545"/>
<evidence type="ECO:0000256" key="7">
    <source>
        <dbReference type="ARBA" id="ARBA00023016"/>
    </source>
</evidence>
<keyword evidence="2 9" id="KW-0547">Nucleotide-binding</keyword>
<dbReference type="GO" id="GO:0000027">
    <property type="term" value="P:ribosomal large subunit assembly"/>
    <property type="evidence" value="ECO:0007669"/>
    <property type="project" value="UniProtKB-UniRule"/>
</dbReference>
<feature type="domain" description="Helicase C-terminal" evidence="13">
    <location>
        <begin position="231"/>
        <end position="378"/>
    </location>
</feature>
<evidence type="ECO:0000256" key="2">
    <source>
        <dbReference type="ARBA" id="ARBA00022741"/>
    </source>
</evidence>
<keyword evidence="5 9" id="KW-0067">ATP-binding</keyword>
<dbReference type="GO" id="GO:0005829">
    <property type="term" value="C:cytosol"/>
    <property type="evidence" value="ECO:0007669"/>
    <property type="project" value="TreeGrafter"/>
</dbReference>
<dbReference type="Pfam" id="PF25399">
    <property type="entry name" value="DeaD_dimer"/>
    <property type="match status" value="1"/>
</dbReference>
<evidence type="ECO:0000259" key="13">
    <source>
        <dbReference type="PROSITE" id="PS51194"/>
    </source>
</evidence>
<feature type="region of interest" description="Disordered" evidence="11">
    <location>
        <begin position="437"/>
        <end position="474"/>
    </location>
</feature>
<dbReference type="Gene3D" id="3.40.50.300">
    <property type="entry name" value="P-loop containing nucleotide triphosphate hydrolases"/>
    <property type="match status" value="2"/>
</dbReference>
<dbReference type="PANTHER" id="PTHR47963:SF8">
    <property type="entry name" value="ATP-DEPENDENT RNA HELICASE DEAD"/>
    <property type="match status" value="1"/>
</dbReference>
<dbReference type="CDD" id="cd00268">
    <property type="entry name" value="DEADc"/>
    <property type="match status" value="1"/>
</dbReference>